<sequence length="132" mass="14808">MINAIRFGRTPPPILLTSPLPPQLRRICSPELRSRQAIGFATAPEQNEKDMDDSQKKPKETGDIMSDSFGEGYSTRSDEEGFGGTYGGNKSIDDESENKKSFLHGNQHEEYDRSQGSEVKEKEKSRHQPHAN</sequence>
<protein>
    <recommendedName>
        <fullName evidence="4">Late embryogenesis abundant protein</fullName>
    </recommendedName>
</protein>
<gene>
    <name evidence="2" type="ORF">CITCOLO1_LOCUS12711</name>
</gene>
<name>A0ABP0YJU4_9ROSI</name>
<feature type="compositionally biased region" description="Basic and acidic residues" evidence="1">
    <location>
        <begin position="46"/>
        <end position="62"/>
    </location>
</feature>
<dbReference type="PANTHER" id="PTHR36410:SF1">
    <property type="entry name" value="EXPRESSED PROTEIN"/>
    <property type="match status" value="1"/>
</dbReference>
<feature type="compositionally biased region" description="Basic and acidic residues" evidence="1">
    <location>
        <begin position="91"/>
        <end position="126"/>
    </location>
</feature>
<dbReference type="EMBL" id="OZ021738">
    <property type="protein sequence ID" value="CAK9320656.1"/>
    <property type="molecule type" value="Genomic_DNA"/>
</dbReference>
<feature type="region of interest" description="Disordered" evidence="1">
    <location>
        <begin position="29"/>
        <end position="132"/>
    </location>
</feature>
<dbReference type="Proteomes" id="UP001642487">
    <property type="component" value="Chromosome 4"/>
</dbReference>
<evidence type="ECO:0000313" key="3">
    <source>
        <dbReference type="Proteomes" id="UP001642487"/>
    </source>
</evidence>
<proteinExistence type="predicted"/>
<dbReference type="PANTHER" id="PTHR36410">
    <property type="entry name" value="EXPRESSED PROTEIN"/>
    <property type="match status" value="1"/>
</dbReference>
<evidence type="ECO:0000256" key="1">
    <source>
        <dbReference type="SAM" id="MobiDB-lite"/>
    </source>
</evidence>
<reference evidence="2 3" key="1">
    <citation type="submission" date="2024-03" db="EMBL/GenBank/DDBJ databases">
        <authorList>
            <person name="Gkanogiannis A."/>
            <person name="Becerra Lopez-Lavalle L."/>
        </authorList>
    </citation>
    <scope>NUCLEOTIDE SEQUENCE [LARGE SCALE GENOMIC DNA]</scope>
</reference>
<evidence type="ECO:0000313" key="2">
    <source>
        <dbReference type="EMBL" id="CAK9320656.1"/>
    </source>
</evidence>
<organism evidence="2 3">
    <name type="scientific">Citrullus colocynthis</name>
    <name type="common">colocynth</name>
    <dbReference type="NCBI Taxonomy" id="252529"/>
    <lineage>
        <taxon>Eukaryota</taxon>
        <taxon>Viridiplantae</taxon>
        <taxon>Streptophyta</taxon>
        <taxon>Embryophyta</taxon>
        <taxon>Tracheophyta</taxon>
        <taxon>Spermatophyta</taxon>
        <taxon>Magnoliopsida</taxon>
        <taxon>eudicotyledons</taxon>
        <taxon>Gunneridae</taxon>
        <taxon>Pentapetalae</taxon>
        <taxon>rosids</taxon>
        <taxon>fabids</taxon>
        <taxon>Cucurbitales</taxon>
        <taxon>Cucurbitaceae</taxon>
        <taxon>Benincaseae</taxon>
        <taxon>Citrullus</taxon>
    </lineage>
</organism>
<evidence type="ECO:0008006" key="4">
    <source>
        <dbReference type="Google" id="ProtNLM"/>
    </source>
</evidence>
<keyword evidence="3" id="KW-1185">Reference proteome</keyword>
<accession>A0ABP0YJU4</accession>